<evidence type="ECO:0008006" key="4">
    <source>
        <dbReference type="Google" id="ProtNLM"/>
    </source>
</evidence>
<dbReference type="Pfam" id="PF12650">
    <property type="entry name" value="DUF3784"/>
    <property type="match status" value="1"/>
</dbReference>
<feature type="transmembrane region" description="Helical" evidence="1">
    <location>
        <begin position="49"/>
        <end position="70"/>
    </location>
</feature>
<feature type="transmembrane region" description="Helical" evidence="1">
    <location>
        <begin position="6"/>
        <end position="29"/>
    </location>
</feature>
<keyword evidence="1" id="KW-0812">Transmembrane</keyword>
<dbReference type="AlphaFoldDB" id="R3WQM3"/>
<sequence>MTSNNVIALVIGMIFFVGGVQLFRGRWLFLVAGYNTMSKEKRKKLNGRFIGKVIGTMLLLSCLIIFGMLIHPEAQTFYFILQLAIVIIGVIYVNVSDKRKEI</sequence>
<dbReference type="eggNOG" id="ENOG5032MST">
    <property type="taxonomic scope" value="Bacteria"/>
</dbReference>
<dbReference type="OrthoDB" id="2082701at2"/>
<dbReference type="PATRIC" id="fig|1158610.3.peg.29"/>
<comment type="caution">
    <text evidence="2">The sequence shown here is derived from an EMBL/GenBank/DDBJ whole genome shotgun (WGS) entry which is preliminary data.</text>
</comment>
<reference evidence="2 3" key="1">
    <citation type="submission" date="2013-02" db="EMBL/GenBank/DDBJ databases">
        <title>The Genome Sequence of Enterococcus phoeniculicola BAA-412.</title>
        <authorList>
            <consortium name="The Broad Institute Genome Sequencing Platform"/>
            <consortium name="The Broad Institute Genome Sequencing Center for Infectious Disease"/>
            <person name="Earl A.M."/>
            <person name="Gilmore M.S."/>
            <person name="Lebreton F."/>
            <person name="Walker B."/>
            <person name="Young S.K."/>
            <person name="Zeng Q."/>
            <person name="Gargeya S."/>
            <person name="Fitzgerald M."/>
            <person name="Haas B."/>
            <person name="Abouelleil A."/>
            <person name="Alvarado L."/>
            <person name="Arachchi H.M."/>
            <person name="Berlin A.M."/>
            <person name="Chapman S.B."/>
            <person name="Dewar J."/>
            <person name="Goldberg J."/>
            <person name="Griggs A."/>
            <person name="Gujja S."/>
            <person name="Hansen M."/>
            <person name="Howarth C."/>
            <person name="Imamovic A."/>
            <person name="Larimer J."/>
            <person name="McCowan C."/>
            <person name="Murphy C."/>
            <person name="Neiman D."/>
            <person name="Pearson M."/>
            <person name="Priest M."/>
            <person name="Roberts A."/>
            <person name="Saif S."/>
            <person name="Shea T."/>
            <person name="Sisk P."/>
            <person name="Sykes S."/>
            <person name="Wortman J."/>
            <person name="Nusbaum C."/>
            <person name="Birren B."/>
        </authorList>
    </citation>
    <scope>NUCLEOTIDE SEQUENCE [LARGE SCALE GENOMIC DNA]</scope>
    <source>
        <strain evidence="2 3">ATCC BAA-412</strain>
    </source>
</reference>
<evidence type="ECO:0000256" key="1">
    <source>
        <dbReference type="SAM" id="Phobius"/>
    </source>
</evidence>
<dbReference type="InterPro" id="IPR017259">
    <property type="entry name" value="UCP037672"/>
</dbReference>
<dbReference type="HOGENOM" id="CLU_160574_1_1_9"/>
<dbReference type="Proteomes" id="UP000013785">
    <property type="component" value="Unassembled WGS sequence"/>
</dbReference>
<name>R3WQM3_9ENTE</name>
<keyword evidence="3" id="KW-1185">Reference proteome</keyword>
<evidence type="ECO:0000313" key="3">
    <source>
        <dbReference type="Proteomes" id="UP000013785"/>
    </source>
</evidence>
<dbReference type="RefSeq" id="WP_010766740.1">
    <property type="nucleotide sequence ID" value="NZ_ASWE01000008.1"/>
</dbReference>
<protein>
    <recommendedName>
        <fullName evidence="4">DUF3784 domain-containing protein</fullName>
    </recommendedName>
</protein>
<evidence type="ECO:0000313" key="2">
    <source>
        <dbReference type="EMBL" id="EOL50146.1"/>
    </source>
</evidence>
<proteinExistence type="predicted"/>
<organism evidence="2 3">
    <name type="scientific">Enterococcus phoeniculicola ATCC BAA-412</name>
    <dbReference type="NCBI Taxonomy" id="1158610"/>
    <lineage>
        <taxon>Bacteria</taxon>
        <taxon>Bacillati</taxon>
        <taxon>Bacillota</taxon>
        <taxon>Bacilli</taxon>
        <taxon>Lactobacillales</taxon>
        <taxon>Enterococcaceae</taxon>
        <taxon>Enterococcus</taxon>
    </lineage>
</organism>
<feature type="transmembrane region" description="Helical" evidence="1">
    <location>
        <begin position="76"/>
        <end position="95"/>
    </location>
</feature>
<accession>R3WQM3</accession>
<keyword evidence="1" id="KW-0472">Membrane</keyword>
<gene>
    <name evidence="2" type="ORF">UC3_00038</name>
</gene>
<keyword evidence="1" id="KW-1133">Transmembrane helix</keyword>
<dbReference type="EMBL" id="AJAT01000001">
    <property type="protein sequence ID" value="EOL50146.1"/>
    <property type="molecule type" value="Genomic_DNA"/>
</dbReference>